<proteinExistence type="predicted"/>
<organism evidence="1 2">
    <name type="scientific">Amanita muscaria (strain Koide BX008)</name>
    <dbReference type="NCBI Taxonomy" id="946122"/>
    <lineage>
        <taxon>Eukaryota</taxon>
        <taxon>Fungi</taxon>
        <taxon>Dikarya</taxon>
        <taxon>Basidiomycota</taxon>
        <taxon>Agaricomycotina</taxon>
        <taxon>Agaricomycetes</taxon>
        <taxon>Agaricomycetidae</taxon>
        <taxon>Agaricales</taxon>
        <taxon>Pluteineae</taxon>
        <taxon>Amanitaceae</taxon>
        <taxon>Amanita</taxon>
    </lineage>
</organism>
<keyword evidence="2" id="KW-1185">Reference proteome</keyword>
<protein>
    <submittedName>
        <fullName evidence="1">Uncharacterized protein</fullName>
    </submittedName>
</protein>
<dbReference type="EMBL" id="KN818265">
    <property type="protein sequence ID" value="KIL62855.1"/>
    <property type="molecule type" value="Genomic_DNA"/>
</dbReference>
<dbReference type="Proteomes" id="UP000054549">
    <property type="component" value="Unassembled WGS sequence"/>
</dbReference>
<dbReference type="InParanoid" id="A0A0C2SI56"/>
<sequence length="111" mass="12386">MCAVNIALDEDSLCRNGGYVPVTIAPWRTDQEQCNLPALCWRVAAMSVVEPTPKTVYARPGLLILGIPLKRPHMDELLKGSAHRLHSYSNLCTHRRTWIQESATAPNKFSS</sequence>
<evidence type="ECO:0000313" key="1">
    <source>
        <dbReference type="EMBL" id="KIL62855.1"/>
    </source>
</evidence>
<reference evidence="1 2" key="1">
    <citation type="submission" date="2014-04" db="EMBL/GenBank/DDBJ databases">
        <title>Evolutionary Origins and Diversification of the Mycorrhizal Mutualists.</title>
        <authorList>
            <consortium name="DOE Joint Genome Institute"/>
            <consortium name="Mycorrhizal Genomics Consortium"/>
            <person name="Kohler A."/>
            <person name="Kuo A."/>
            <person name="Nagy L.G."/>
            <person name="Floudas D."/>
            <person name="Copeland A."/>
            <person name="Barry K.W."/>
            <person name="Cichocki N."/>
            <person name="Veneault-Fourrey C."/>
            <person name="LaButti K."/>
            <person name="Lindquist E.A."/>
            <person name="Lipzen A."/>
            <person name="Lundell T."/>
            <person name="Morin E."/>
            <person name="Murat C."/>
            <person name="Riley R."/>
            <person name="Ohm R."/>
            <person name="Sun H."/>
            <person name="Tunlid A."/>
            <person name="Henrissat B."/>
            <person name="Grigoriev I.V."/>
            <person name="Hibbett D.S."/>
            <person name="Martin F."/>
        </authorList>
    </citation>
    <scope>NUCLEOTIDE SEQUENCE [LARGE SCALE GENOMIC DNA]</scope>
    <source>
        <strain evidence="1 2">Koide BX008</strain>
    </source>
</reference>
<gene>
    <name evidence="1" type="ORF">M378DRAFT_737554</name>
</gene>
<evidence type="ECO:0000313" key="2">
    <source>
        <dbReference type="Proteomes" id="UP000054549"/>
    </source>
</evidence>
<name>A0A0C2SI56_AMAMK</name>
<dbReference type="AlphaFoldDB" id="A0A0C2SI56"/>
<accession>A0A0C2SI56</accession>
<dbReference type="HOGENOM" id="CLU_2157728_0_0_1"/>